<evidence type="ECO:0000313" key="3">
    <source>
        <dbReference type="Proteomes" id="UP000247811"/>
    </source>
</evidence>
<keyword evidence="1" id="KW-0812">Transmembrane</keyword>
<feature type="transmembrane region" description="Helical" evidence="1">
    <location>
        <begin position="64"/>
        <end position="89"/>
    </location>
</feature>
<name>A0A318GVR6_9BURK</name>
<keyword evidence="1" id="KW-0472">Membrane</keyword>
<keyword evidence="1" id="KW-1133">Transmembrane helix</keyword>
<evidence type="ECO:0000256" key="1">
    <source>
        <dbReference type="SAM" id="Phobius"/>
    </source>
</evidence>
<keyword evidence="3" id="KW-1185">Reference proteome</keyword>
<proteinExistence type="predicted"/>
<protein>
    <submittedName>
        <fullName evidence="2">Uncharacterized protein</fullName>
    </submittedName>
</protein>
<dbReference type="OrthoDB" id="8537001at2"/>
<feature type="transmembrane region" description="Helical" evidence="1">
    <location>
        <begin position="21"/>
        <end position="44"/>
    </location>
</feature>
<gene>
    <name evidence="2" type="ORF">C7444_12010</name>
</gene>
<reference evidence="2 3" key="1">
    <citation type="submission" date="2018-05" db="EMBL/GenBank/DDBJ databases">
        <title>Genomic Encyclopedia of Type Strains, Phase IV (KMG-IV): sequencing the most valuable type-strain genomes for metagenomic binning, comparative biology and taxonomic classification.</title>
        <authorList>
            <person name="Goeker M."/>
        </authorList>
    </citation>
    <scope>NUCLEOTIDE SEQUENCE [LARGE SCALE GENOMIC DNA]</scope>
    <source>
        <strain evidence="2 3">DSM 566</strain>
    </source>
</reference>
<evidence type="ECO:0000313" key="2">
    <source>
        <dbReference type="EMBL" id="PXW93358.1"/>
    </source>
</evidence>
<accession>A0A318GVR6</accession>
<dbReference type="EMBL" id="QJJS01000020">
    <property type="protein sequence ID" value="PXW93358.1"/>
    <property type="molecule type" value="Genomic_DNA"/>
</dbReference>
<comment type="caution">
    <text evidence="2">The sequence shown here is derived from an EMBL/GenBank/DDBJ whole genome shotgun (WGS) entry which is preliminary data.</text>
</comment>
<sequence>MNWFHKLKGFQRSAPGLEWALWRRLPALLLWGTALPALASLLVHLMAPDTPTPGDERALRLMDYMLIGVVVLDWTLVLTLLIGCAIVIVMKGPAYVADPYPPPGREPLE</sequence>
<organism evidence="2 3">
    <name type="scientific">Sphaerotilus hippei</name>
    <dbReference type="NCBI Taxonomy" id="744406"/>
    <lineage>
        <taxon>Bacteria</taxon>
        <taxon>Pseudomonadati</taxon>
        <taxon>Pseudomonadota</taxon>
        <taxon>Betaproteobacteria</taxon>
        <taxon>Burkholderiales</taxon>
        <taxon>Sphaerotilaceae</taxon>
        <taxon>Sphaerotilus</taxon>
    </lineage>
</organism>
<dbReference type="RefSeq" id="WP_110402069.1">
    <property type="nucleotide sequence ID" value="NZ_QJJS01000020.1"/>
</dbReference>
<dbReference type="AlphaFoldDB" id="A0A318GVR6"/>
<dbReference type="Proteomes" id="UP000247811">
    <property type="component" value="Unassembled WGS sequence"/>
</dbReference>